<evidence type="ECO:0000313" key="2">
    <source>
        <dbReference type="EMBL" id="COV08165.1"/>
    </source>
</evidence>
<accession>A0A0U0RVQ3</accession>
<evidence type="ECO:0000256" key="1">
    <source>
        <dbReference type="SAM" id="MobiDB-lite"/>
    </source>
</evidence>
<evidence type="ECO:0000313" key="3">
    <source>
        <dbReference type="Proteomes" id="UP000038802"/>
    </source>
</evidence>
<organism evidence="2 3">
    <name type="scientific">Mycobacterium tuberculosis</name>
    <dbReference type="NCBI Taxonomy" id="1773"/>
    <lineage>
        <taxon>Bacteria</taxon>
        <taxon>Bacillati</taxon>
        <taxon>Actinomycetota</taxon>
        <taxon>Actinomycetes</taxon>
        <taxon>Mycobacteriales</taxon>
        <taxon>Mycobacteriaceae</taxon>
        <taxon>Mycobacterium</taxon>
        <taxon>Mycobacterium tuberculosis complex</taxon>
    </lineage>
</organism>
<dbReference type="AlphaFoldDB" id="A0A0U0RVQ3"/>
<dbReference type="Proteomes" id="UP000038802">
    <property type="component" value="Unassembled WGS sequence"/>
</dbReference>
<reference evidence="3" key="1">
    <citation type="submission" date="2015-03" db="EMBL/GenBank/DDBJ databases">
        <authorList>
            <consortium name="Pathogen Informatics"/>
        </authorList>
    </citation>
    <scope>NUCLEOTIDE SEQUENCE [LARGE SCALE GENOMIC DNA]</scope>
    <source>
        <strain evidence="3">K00500041</strain>
    </source>
</reference>
<proteinExistence type="predicted"/>
<protein>
    <submittedName>
        <fullName evidence="2">Uncharacterized protein</fullName>
    </submittedName>
</protein>
<dbReference type="EMBL" id="CSAE01000028">
    <property type="protein sequence ID" value="COV08165.1"/>
    <property type="molecule type" value="Genomic_DNA"/>
</dbReference>
<name>A0A0U0RVQ3_MYCTX</name>
<gene>
    <name evidence="2" type="ORF">ERS007703_00468</name>
</gene>
<sequence length="110" mass="11364">MASRIRCASPPDSVAAARDSDRYSSPTSSRNPSRDRISLSTCPAIACSRGPSVSAFRKSAQSAIDSSHTSAMDLAPCSPLDSPASVTARISGLSRVPAHTGQGTSRMKPS</sequence>
<feature type="region of interest" description="Disordered" evidence="1">
    <location>
        <begin position="1"/>
        <end position="37"/>
    </location>
</feature>